<dbReference type="GO" id="GO:0051056">
    <property type="term" value="P:regulation of small GTPase mediated signal transduction"/>
    <property type="evidence" value="ECO:0007669"/>
    <property type="project" value="InterPro"/>
</dbReference>
<proteinExistence type="predicted"/>
<feature type="region of interest" description="Disordered" evidence="1">
    <location>
        <begin position="471"/>
        <end position="498"/>
    </location>
</feature>
<feature type="compositionally biased region" description="Basic and acidic residues" evidence="1">
    <location>
        <begin position="476"/>
        <end position="498"/>
    </location>
</feature>
<organism evidence="2 3">
    <name type="scientific">Macrostomum lignano</name>
    <dbReference type="NCBI Taxonomy" id="282301"/>
    <lineage>
        <taxon>Eukaryota</taxon>
        <taxon>Metazoa</taxon>
        <taxon>Spiralia</taxon>
        <taxon>Lophotrochozoa</taxon>
        <taxon>Platyhelminthes</taxon>
        <taxon>Rhabditophora</taxon>
        <taxon>Macrostomorpha</taxon>
        <taxon>Macrostomida</taxon>
        <taxon>Macrostomidae</taxon>
        <taxon>Macrostomum</taxon>
    </lineage>
</organism>
<dbReference type="GO" id="GO:0005096">
    <property type="term" value="F:GTPase activator activity"/>
    <property type="evidence" value="ECO:0007669"/>
    <property type="project" value="InterPro"/>
</dbReference>
<dbReference type="Gene3D" id="3.40.50.11210">
    <property type="entry name" value="Rap/Ran-GAP"/>
    <property type="match status" value="1"/>
</dbReference>
<dbReference type="AlphaFoldDB" id="A0A1I8F909"/>
<name>A0A1I8F909_9PLAT</name>
<dbReference type="InterPro" id="IPR035974">
    <property type="entry name" value="Rap/Ran-GAP_sf"/>
</dbReference>
<sequence>SAADLDRLQRTAAPQLSARENRARLRGCAASAQSAWAAGAAACGWRPAFWADSLRTACAAGATLPIVLRTNNSAAGHTAQRIQAAGQSSSHCSAVGALSLGLADQPDQTAFAVKRAAQSLRDACAQPFWVLACLVPLSEGLSSCLRLLRLAPNDCLEVAVQVYELLAGQNCKTSWLRLFAKFMVQICRSRRHPQESGLAASALRCSSQQLLIETPGCEACAGLSWLICCSLCSGGSPTDWQLAEHPVSRLAVEYRCLTSSALAVAIRAVAQQPALRLVSGLLRSGPDQRASDSRPGIHSLLRLGNVAAFDTRDFNRDLAAVTCDLAEHFSVLPLDLDETDNKDSAPLVSLASSLICVAPTSFAGRSEVRIHRVAGVTSAAVKLSAAAESDVDDSAAAVAAFHAMYRGLSPAGLNNIAPAETAGRQRTAQAVLRTGWITCECLRCTPSAWYTRPAPLGCEDDGSVAVAAEAGSEVRGFPRRDSDATGRERQRSGRHQSEEALVGNDLTAVIYQEAGSRYGVESIATQCLFSHLVIQPLPNGLNRVRLVVKDVPGLADSFSDWRLCLVATTRCLWLLAVALLTDLAAQVATVAPRDAANPWWQRLSGEAAAAEEGLESG</sequence>
<evidence type="ECO:0000313" key="3">
    <source>
        <dbReference type="WBParaSite" id="maker-unitig_24610-snap-gene-0.2-mRNA-1"/>
    </source>
</evidence>
<protein>
    <submittedName>
        <fullName evidence="3">Separase</fullName>
    </submittedName>
</protein>
<keyword evidence="2" id="KW-1185">Reference proteome</keyword>
<dbReference type="SUPFAM" id="SSF111347">
    <property type="entry name" value="Rap/Ran-GAP"/>
    <property type="match status" value="1"/>
</dbReference>
<evidence type="ECO:0000313" key="2">
    <source>
        <dbReference type="Proteomes" id="UP000095280"/>
    </source>
</evidence>
<evidence type="ECO:0000256" key="1">
    <source>
        <dbReference type="SAM" id="MobiDB-lite"/>
    </source>
</evidence>
<dbReference type="WBParaSite" id="maker-unitig_24610-snap-gene-0.2-mRNA-1">
    <property type="protein sequence ID" value="maker-unitig_24610-snap-gene-0.2-mRNA-1"/>
    <property type="gene ID" value="maker-unitig_24610-snap-gene-0.2"/>
</dbReference>
<accession>A0A1I8F909</accession>
<reference evidence="3" key="1">
    <citation type="submission" date="2016-11" db="UniProtKB">
        <authorList>
            <consortium name="WormBaseParasite"/>
        </authorList>
    </citation>
    <scope>IDENTIFICATION</scope>
</reference>
<dbReference type="Proteomes" id="UP000095280">
    <property type="component" value="Unplaced"/>
</dbReference>